<reference evidence="4" key="1">
    <citation type="journal article" date="2013" name="Genome Announc.">
        <title>Draft genome sequence of the basidiomycetous yeast-like fungus Pseudozyma hubeiensis SY62, which produces an abundant amount of the biosurfactant mannosylerythritol lipids.</title>
        <authorList>
            <person name="Konishi M."/>
            <person name="Hatada Y."/>
            <person name="Horiuchi J."/>
        </authorList>
    </citation>
    <scope>NUCLEOTIDE SEQUENCE [LARGE SCALE GENOMIC DNA]</scope>
    <source>
        <strain evidence="4">SY62</strain>
    </source>
</reference>
<accession>R9P0S7</accession>
<gene>
    <name evidence="3" type="ORF">PHSY_002344</name>
</gene>
<sequence>MYTVMQVMLLGLASVVVKVGFDGEKEWWLSSGSTPAGPFGPLFAILYQYSRTIPPLYNLSIIDFDAVGGIDKGAAEIVEGGMAGKEEQRGEAGEAGGPECEGDERRQAQHRHEWGVDESAQEKRCRGRTASDNDDDEVGDEDEDGVERCASHRCPRFTVIAATPSVIHLDLHLRD</sequence>
<feature type="signal peptide" evidence="2">
    <location>
        <begin position="1"/>
        <end position="20"/>
    </location>
</feature>
<dbReference type="EMBL" id="DF238786">
    <property type="protein sequence ID" value="GAC94771.1"/>
    <property type="molecule type" value="Genomic_DNA"/>
</dbReference>
<keyword evidence="2" id="KW-0732">Signal</keyword>
<evidence type="ECO:0000313" key="3">
    <source>
        <dbReference type="EMBL" id="GAC94771.1"/>
    </source>
</evidence>
<keyword evidence="4" id="KW-1185">Reference proteome</keyword>
<proteinExistence type="predicted"/>
<protein>
    <submittedName>
        <fullName evidence="3">Uncharacterized protein</fullName>
    </submittedName>
</protein>
<name>R9P0S7_PSEHS</name>
<feature type="region of interest" description="Disordered" evidence="1">
    <location>
        <begin position="79"/>
        <end position="146"/>
    </location>
</feature>
<feature type="compositionally biased region" description="Basic and acidic residues" evidence="1">
    <location>
        <begin position="103"/>
        <end position="124"/>
    </location>
</feature>
<evidence type="ECO:0000313" key="4">
    <source>
        <dbReference type="Proteomes" id="UP000014071"/>
    </source>
</evidence>
<dbReference type="Proteomes" id="UP000014071">
    <property type="component" value="Unassembled WGS sequence"/>
</dbReference>
<evidence type="ECO:0000256" key="1">
    <source>
        <dbReference type="SAM" id="MobiDB-lite"/>
    </source>
</evidence>
<organism evidence="3 4">
    <name type="scientific">Pseudozyma hubeiensis (strain SY62)</name>
    <name type="common">Yeast</name>
    <dbReference type="NCBI Taxonomy" id="1305764"/>
    <lineage>
        <taxon>Eukaryota</taxon>
        <taxon>Fungi</taxon>
        <taxon>Dikarya</taxon>
        <taxon>Basidiomycota</taxon>
        <taxon>Ustilaginomycotina</taxon>
        <taxon>Ustilaginomycetes</taxon>
        <taxon>Ustilaginales</taxon>
        <taxon>Ustilaginaceae</taxon>
        <taxon>Pseudozyma</taxon>
    </lineage>
</organism>
<feature type="chain" id="PRO_5004487589" evidence="2">
    <location>
        <begin position="21"/>
        <end position="175"/>
    </location>
</feature>
<feature type="compositionally biased region" description="Acidic residues" evidence="1">
    <location>
        <begin position="132"/>
        <end position="145"/>
    </location>
</feature>
<dbReference type="HOGENOM" id="CLU_1533236_0_0_1"/>
<dbReference type="GeneID" id="24107637"/>
<dbReference type="AlphaFoldDB" id="R9P0S7"/>
<dbReference type="RefSeq" id="XP_012188358.1">
    <property type="nucleotide sequence ID" value="XM_012332968.1"/>
</dbReference>
<evidence type="ECO:0000256" key="2">
    <source>
        <dbReference type="SAM" id="SignalP"/>
    </source>
</evidence>
<dbReference type="OrthoDB" id="272778at2759"/>